<dbReference type="GO" id="GO:0005524">
    <property type="term" value="F:ATP binding"/>
    <property type="evidence" value="ECO:0007669"/>
    <property type="project" value="UniProtKB-KW"/>
</dbReference>
<dbReference type="GeneID" id="111103202"/>
<evidence type="ECO:0000259" key="16">
    <source>
        <dbReference type="PROSITE" id="PS50011"/>
    </source>
</evidence>
<keyword evidence="1 11" id="KW-0728">SH3 domain</keyword>
<dbReference type="FunFam" id="3.30.200.20:FF:000036">
    <property type="entry name" value="Tyrosine-protein kinase"/>
    <property type="match status" value="1"/>
</dbReference>
<keyword evidence="10" id="KW-0727">SH2 domain</keyword>
<dbReference type="Gene3D" id="2.30.30.40">
    <property type="entry name" value="SH3 Domains"/>
    <property type="match status" value="1"/>
</dbReference>
<evidence type="ECO:0000256" key="6">
    <source>
        <dbReference type="ARBA" id="ARBA00022777"/>
    </source>
</evidence>
<dbReference type="InterPro" id="IPR000719">
    <property type="entry name" value="Prot_kinase_dom"/>
</dbReference>
<evidence type="ECO:0000313" key="17">
    <source>
        <dbReference type="Proteomes" id="UP000694844"/>
    </source>
</evidence>
<feature type="domain" description="SH3" evidence="15">
    <location>
        <begin position="74"/>
        <end position="140"/>
    </location>
</feature>
<dbReference type="Gene3D" id="3.30.200.20">
    <property type="entry name" value="Phosphorylase Kinase, domain 1"/>
    <property type="match status" value="1"/>
</dbReference>
<dbReference type="OrthoDB" id="28230at2759"/>
<dbReference type="KEGG" id="cvn:111103202"/>
<dbReference type="PANTHER" id="PTHR24418">
    <property type="entry name" value="TYROSINE-PROTEIN KINASE"/>
    <property type="match status" value="1"/>
</dbReference>
<evidence type="ECO:0000256" key="2">
    <source>
        <dbReference type="ARBA" id="ARBA00022553"/>
    </source>
</evidence>
<keyword evidence="4" id="KW-0519">Myristate</keyword>
<evidence type="ECO:0000256" key="4">
    <source>
        <dbReference type="ARBA" id="ARBA00022707"/>
    </source>
</evidence>
<dbReference type="AlphaFoldDB" id="A0A8B8ALH8"/>
<evidence type="ECO:0000256" key="8">
    <source>
        <dbReference type="ARBA" id="ARBA00023137"/>
    </source>
</evidence>
<dbReference type="InterPro" id="IPR036028">
    <property type="entry name" value="SH3-like_dom_sf"/>
</dbReference>
<evidence type="ECO:0000256" key="7">
    <source>
        <dbReference type="ARBA" id="ARBA00022840"/>
    </source>
</evidence>
<proteinExistence type="inferred from homology"/>
<dbReference type="InterPro" id="IPR000980">
    <property type="entry name" value="SH2"/>
</dbReference>
<feature type="domain" description="SH2" evidence="14">
    <location>
        <begin position="146"/>
        <end position="244"/>
    </location>
</feature>
<dbReference type="SMART" id="SM00326">
    <property type="entry name" value="SH3"/>
    <property type="match status" value="1"/>
</dbReference>
<dbReference type="Pfam" id="PF00018">
    <property type="entry name" value="SH3_1"/>
    <property type="match status" value="1"/>
</dbReference>
<dbReference type="PRINTS" id="PR00109">
    <property type="entry name" value="TYRKINASE"/>
</dbReference>
<reference evidence="18" key="1">
    <citation type="submission" date="2025-08" db="UniProtKB">
        <authorList>
            <consortium name="RefSeq"/>
        </authorList>
    </citation>
    <scope>IDENTIFICATION</scope>
    <source>
        <tissue evidence="18">Whole sample</tissue>
    </source>
</reference>
<dbReference type="SMART" id="SM00252">
    <property type="entry name" value="SH2"/>
    <property type="match status" value="1"/>
</dbReference>
<comment type="catalytic activity">
    <reaction evidence="12">
        <text>L-tyrosyl-[protein] + ATP = O-phospho-L-tyrosyl-[protein] + ADP + H(+)</text>
        <dbReference type="Rhea" id="RHEA:10596"/>
        <dbReference type="Rhea" id="RHEA-COMP:10136"/>
        <dbReference type="Rhea" id="RHEA-COMP:20101"/>
        <dbReference type="ChEBI" id="CHEBI:15378"/>
        <dbReference type="ChEBI" id="CHEBI:30616"/>
        <dbReference type="ChEBI" id="CHEBI:46858"/>
        <dbReference type="ChEBI" id="CHEBI:61978"/>
        <dbReference type="ChEBI" id="CHEBI:456216"/>
        <dbReference type="EC" id="2.7.10.2"/>
    </reaction>
</comment>
<accession>A0A8B8ALH8</accession>
<name>A0A8B8ALH8_CRAVI</name>
<evidence type="ECO:0000259" key="15">
    <source>
        <dbReference type="PROSITE" id="PS50002"/>
    </source>
</evidence>
<dbReference type="PROSITE" id="PS50002">
    <property type="entry name" value="SH3"/>
    <property type="match status" value="1"/>
</dbReference>
<sequence>MDETKIRKFCSDFHELGKGINWVAPKQNNSDCGSEGSEFTPLFEETNAESINTDDQSSEQTKNVTSAENPQVAVHKSSLRALFDYDARADDDLSFKKGDLLYLLDDSDSDWWFARHANPNYSSTKVEGNVPRNYVAKEDSLESYDWFVGALSRKESERLLLTPGNETGCFLIRESETRPGNYVLSVRDYEEAKGDTVKHYKIRNMDNNRGYYIAACRVMTSLPELITHYYDQSDGLCRQLTEPCPKSKPVISLNKDAWEIPRKSLEFNKKLGAGQFGEVKYRIGGGGKWNKSTDVAIKTPKPGTMSKDAFLEEANIMKQCKHDKLVRLYAVCTDMEPIYIVTELMSKGSLLNFLRDTDGQMLTFMQLVDIAAQIASGMAFLEQKKLIHRNLAARNVMVGDNNIAKVAAFGLARVIKDDEYKPIHVTKFTIKWTAPEALFYGRFTIKSDVWSYGILLVEIVTRGQVPYPGMRNVEVLEQVDRGYRQPKPVRCPDSMYEMMLKCWEKKPANRPTFEYLFHFFDNYFISTEPPYKDLR</sequence>
<evidence type="ECO:0000256" key="9">
    <source>
        <dbReference type="ARBA" id="ARBA00023288"/>
    </source>
</evidence>
<dbReference type="Gene3D" id="1.10.510.10">
    <property type="entry name" value="Transferase(Phosphotransferase) domain 1"/>
    <property type="match status" value="1"/>
</dbReference>
<dbReference type="SUPFAM" id="SSF55550">
    <property type="entry name" value="SH2 domain"/>
    <property type="match status" value="1"/>
</dbReference>
<dbReference type="PROSITE" id="PS50011">
    <property type="entry name" value="PROTEIN_KINASE_DOM"/>
    <property type="match status" value="1"/>
</dbReference>
<dbReference type="SUPFAM" id="SSF56112">
    <property type="entry name" value="Protein kinase-like (PK-like)"/>
    <property type="match status" value="1"/>
</dbReference>
<dbReference type="SUPFAM" id="SSF50044">
    <property type="entry name" value="SH3-domain"/>
    <property type="match status" value="1"/>
</dbReference>
<keyword evidence="9" id="KW-0449">Lipoprotein</keyword>
<evidence type="ECO:0000256" key="11">
    <source>
        <dbReference type="PROSITE-ProRule" id="PRU00192"/>
    </source>
</evidence>
<dbReference type="InterPro" id="IPR036860">
    <property type="entry name" value="SH2_dom_sf"/>
</dbReference>
<evidence type="ECO:0000313" key="18">
    <source>
        <dbReference type="RefSeq" id="XP_022291986.1"/>
    </source>
</evidence>
<dbReference type="Gene3D" id="3.30.505.10">
    <property type="entry name" value="SH2 domain"/>
    <property type="match status" value="1"/>
</dbReference>
<dbReference type="GO" id="GO:0004715">
    <property type="term" value="F:non-membrane spanning protein tyrosine kinase activity"/>
    <property type="evidence" value="ECO:0007669"/>
    <property type="project" value="UniProtKB-EC"/>
</dbReference>
<feature type="region of interest" description="Disordered" evidence="13">
    <location>
        <begin position="25"/>
        <end position="69"/>
    </location>
</feature>
<feature type="compositionally biased region" description="Polar residues" evidence="13">
    <location>
        <begin position="48"/>
        <end position="69"/>
    </location>
</feature>
<evidence type="ECO:0000256" key="12">
    <source>
        <dbReference type="RuleBase" id="RU362096"/>
    </source>
</evidence>
<dbReference type="Pfam" id="PF00017">
    <property type="entry name" value="SH2"/>
    <property type="match status" value="1"/>
</dbReference>
<evidence type="ECO:0000256" key="13">
    <source>
        <dbReference type="SAM" id="MobiDB-lite"/>
    </source>
</evidence>
<dbReference type="Proteomes" id="UP000694844">
    <property type="component" value="Chromosome 7"/>
</dbReference>
<dbReference type="PRINTS" id="PR00401">
    <property type="entry name" value="SH2DOMAIN"/>
</dbReference>
<dbReference type="PROSITE" id="PS50001">
    <property type="entry name" value="SH2"/>
    <property type="match status" value="1"/>
</dbReference>
<keyword evidence="2" id="KW-0597">Phosphoprotein</keyword>
<keyword evidence="5 12" id="KW-0547">Nucleotide-binding</keyword>
<dbReference type="InterPro" id="IPR050198">
    <property type="entry name" value="Non-receptor_tyrosine_kinases"/>
</dbReference>
<dbReference type="InterPro" id="IPR001245">
    <property type="entry name" value="Ser-Thr/Tyr_kinase_cat_dom"/>
</dbReference>
<evidence type="ECO:0000256" key="1">
    <source>
        <dbReference type="ARBA" id="ARBA00022443"/>
    </source>
</evidence>
<dbReference type="RefSeq" id="XP_022291986.1">
    <property type="nucleotide sequence ID" value="XM_022436278.1"/>
</dbReference>
<comment type="similarity">
    <text evidence="12">Belongs to the protein kinase superfamily. Tyr protein kinase family.</text>
</comment>
<dbReference type="Pfam" id="PF07714">
    <property type="entry name" value="PK_Tyr_Ser-Thr"/>
    <property type="match status" value="1"/>
</dbReference>
<dbReference type="CDD" id="cd05034">
    <property type="entry name" value="PTKc_Src_like"/>
    <property type="match status" value="1"/>
</dbReference>
<keyword evidence="17" id="KW-1185">Reference proteome</keyword>
<feature type="domain" description="Protein kinase" evidence="16">
    <location>
        <begin position="265"/>
        <end position="524"/>
    </location>
</feature>
<dbReference type="InterPro" id="IPR011009">
    <property type="entry name" value="Kinase-like_dom_sf"/>
</dbReference>
<evidence type="ECO:0000256" key="3">
    <source>
        <dbReference type="ARBA" id="ARBA00022679"/>
    </source>
</evidence>
<protein>
    <recommendedName>
        <fullName evidence="12">Tyrosine-protein kinase</fullName>
        <ecNumber evidence="12">2.7.10.2</ecNumber>
    </recommendedName>
</protein>
<evidence type="ECO:0000256" key="10">
    <source>
        <dbReference type="PROSITE-ProRule" id="PRU00191"/>
    </source>
</evidence>
<keyword evidence="3 12" id="KW-0808">Transferase</keyword>
<dbReference type="PRINTS" id="PR00452">
    <property type="entry name" value="SH3DOMAIN"/>
</dbReference>
<keyword evidence="6 12" id="KW-0418">Kinase</keyword>
<dbReference type="InterPro" id="IPR001452">
    <property type="entry name" value="SH3_domain"/>
</dbReference>
<evidence type="ECO:0000256" key="5">
    <source>
        <dbReference type="ARBA" id="ARBA00022741"/>
    </source>
</evidence>
<evidence type="ECO:0000259" key="14">
    <source>
        <dbReference type="PROSITE" id="PS50001"/>
    </source>
</evidence>
<keyword evidence="8 12" id="KW-0829">Tyrosine-protein kinase</keyword>
<keyword evidence="7 12" id="KW-0067">ATP-binding</keyword>
<dbReference type="EC" id="2.7.10.2" evidence="12"/>
<dbReference type="FunFam" id="1.10.510.10:FF:000399">
    <property type="entry name" value="Tyrosine-protein kinase"/>
    <property type="match status" value="1"/>
</dbReference>
<organism evidence="17 18">
    <name type="scientific">Crassostrea virginica</name>
    <name type="common">Eastern oyster</name>
    <dbReference type="NCBI Taxonomy" id="6565"/>
    <lineage>
        <taxon>Eukaryota</taxon>
        <taxon>Metazoa</taxon>
        <taxon>Spiralia</taxon>
        <taxon>Lophotrochozoa</taxon>
        <taxon>Mollusca</taxon>
        <taxon>Bivalvia</taxon>
        <taxon>Autobranchia</taxon>
        <taxon>Pteriomorphia</taxon>
        <taxon>Ostreida</taxon>
        <taxon>Ostreoidea</taxon>
        <taxon>Ostreidae</taxon>
        <taxon>Crassostrea</taxon>
    </lineage>
</organism>
<gene>
    <name evidence="18" type="primary">LOC111103202</name>
</gene>